<keyword evidence="9" id="KW-1185">Reference proteome</keyword>
<dbReference type="GO" id="GO:0043531">
    <property type="term" value="F:ADP binding"/>
    <property type="evidence" value="ECO:0007669"/>
    <property type="project" value="InterPro"/>
</dbReference>
<dbReference type="InterPro" id="IPR058922">
    <property type="entry name" value="WHD_DRP"/>
</dbReference>
<dbReference type="InterPro" id="IPR027417">
    <property type="entry name" value="P-loop_NTPase"/>
</dbReference>
<organism evidence="8 9">
    <name type="scientific">Ficus carica</name>
    <name type="common">Common fig</name>
    <dbReference type="NCBI Taxonomy" id="3494"/>
    <lineage>
        <taxon>Eukaryota</taxon>
        <taxon>Viridiplantae</taxon>
        <taxon>Streptophyta</taxon>
        <taxon>Embryophyta</taxon>
        <taxon>Tracheophyta</taxon>
        <taxon>Spermatophyta</taxon>
        <taxon>Magnoliopsida</taxon>
        <taxon>eudicotyledons</taxon>
        <taxon>Gunneridae</taxon>
        <taxon>Pentapetalae</taxon>
        <taxon>rosids</taxon>
        <taxon>fabids</taxon>
        <taxon>Rosales</taxon>
        <taxon>Moraceae</taxon>
        <taxon>Ficeae</taxon>
        <taxon>Ficus</taxon>
    </lineage>
</organism>
<protein>
    <recommendedName>
        <fullName evidence="7">AAA+ ATPase domain-containing protein</fullName>
    </recommendedName>
</protein>
<gene>
    <name evidence="8" type="ORF">TIFTF001_036102</name>
</gene>
<evidence type="ECO:0000313" key="8">
    <source>
        <dbReference type="EMBL" id="GMN67043.1"/>
    </source>
</evidence>
<evidence type="ECO:0000256" key="1">
    <source>
        <dbReference type="ARBA" id="ARBA00008894"/>
    </source>
</evidence>
<dbReference type="PANTHER" id="PTHR33463">
    <property type="entry name" value="NB-ARC DOMAIN-CONTAINING PROTEIN-RELATED"/>
    <property type="match status" value="1"/>
</dbReference>
<sequence length="949" mass="106568">MVSLDKQLEELKVRKRDVESKVAAQHVLNETELMEEVKHWLEKVENIEGEVMTIKEKVKNVKFFSCASLSKDVVKKIGEVKDLIDERSTFPERLVFSCSNHGHVMAPQVLEGTTFEKKREEIWARLINNEVTRIGVHGMGGSGKTTVLKQINDRLLESKDKFDNVIWATVSKDSDVLSLQYKLARMLELDLSYDDGEARASKLRTRLEAKKRFVLILDDLWEPLNSLHDIGIPEPTHQNGCKLMLTTRSRDVCRKMSCEPIEMELLSQTEALDLFLEKVGREVSSVPSLKEVVDRIVKECARLPLAIVTIAGSLKGSVDHDEWVVALEELREATKGSASDGIMEKLKFSYDRLSNQLQACLLYCTLFPEDHEIQRDLLIEQLTVEGIIPKMSTRELEIKKGQVMLNNLENVSLLNGIITEGVKYVKMHDLIRDMTLQIVSESPRYLVKAGVGLKSVPTEESIWKVDIAKASLISNNISDILPDTISPNCPTLSTLLMSRNSGLGSISDNFFLHFKALNVLDLSDNPGLKNLPDSISDLVTLGALFLRNCLKLRCVPSLARLKDLKKLDLFSSGIDQVPHGLEMLVKLTYLNFCGCPLKNIPDGILCKLTNLQFLALSHTSEGPTMKGEELADLRKMENFEGVLCDSESFNEYVTSLGEKGPARYLLQLGFSDSYVHYASEESGDKIVYLTSNWQQSSSVTLLLPKDVKMLAIRHVLGTMSSLCELTSDYNAAKLRVCYIEDCSAIRYLFCNSDSGVPLLPSLDILHLDGVKDLWGLIERKIASEASSQLPPAGSFLSLKELRICDCNSIKKLFGIDITSLPNLEQLTLSRCEQLEAIVSMRSDDEEHQAEGEITEHAISTISLPKLRRLVMSTLPKLHHIPVIADSLQEIHIDACPKLERISFLDRESCPPNLLHVDIDQSMWSLLKWDYPNAKDVVWSLMNVAYDVAK</sequence>
<keyword evidence="6" id="KW-0175">Coiled coil</keyword>
<feature type="domain" description="AAA+ ATPase" evidence="7">
    <location>
        <begin position="130"/>
        <end position="280"/>
    </location>
</feature>
<dbReference type="SUPFAM" id="SSF52058">
    <property type="entry name" value="L domain-like"/>
    <property type="match status" value="1"/>
</dbReference>
<keyword evidence="3" id="KW-0547">Nucleotide-binding</keyword>
<dbReference type="PANTHER" id="PTHR33463:SF187">
    <property type="entry name" value="AND NB-ARC DOMAIN DISEASE RESISTANCE PROTEIN, PUTATIVE-RELATED"/>
    <property type="match status" value="1"/>
</dbReference>
<proteinExistence type="inferred from homology"/>
<dbReference type="Gene3D" id="3.40.50.300">
    <property type="entry name" value="P-loop containing nucleotide triphosphate hydrolases"/>
    <property type="match status" value="1"/>
</dbReference>
<dbReference type="InterPro" id="IPR042197">
    <property type="entry name" value="Apaf_helical"/>
</dbReference>
<dbReference type="FunFam" id="1.10.10.10:FF:000322">
    <property type="entry name" value="Probable disease resistance protein At1g63360"/>
    <property type="match status" value="1"/>
</dbReference>
<keyword evidence="2" id="KW-0677">Repeat</keyword>
<dbReference type="InterPro" id="IPR002182">
    <property type="entry name" value="NB-ARC"/>
</dbReference>
<dbReference type="InterPro" id="IPR003593">
    <property type="entry name" value="AAA+_ATPase"/>
</dbReference>
<evidence type="ECO:0000256" key="3">
    <source>
        <dbReference type="ARBA" id="ARBA00022741"/>
    </source>
</evidence>
<dbReference type="GO" id="GO:0005524">
    <property type="term" value="F:ATP binding"/>
    <property type="evidence" value="ECO:0007669"/>
    <property type="project" value="UniProtKB-KW"/>
</dbReference>
<dbReference type="Pfam" id="PF00931">
    <property type="entry name" value="NB-ARC"/>
    <property type="match status" value="1"/>
</dbReference>
<dbReference type="Pfam" id="PF23247">
    <property type="entry name" value="LRR_RPS2"/>
    <property type="match status" value="1"/>
</dbReference>
<keyword evidence="5" id="KW-0067">ATP-binding</keyword>
<dbReference type="GO" id="GO:0006952">
    <property type="term" value="P:defense response"/>
    <property type="evidence" value="ECO:0007669"/>
    <property type="project" value="UniProtKB-KW"/>
</dbReference>
<comment type="caution">
    <text evidence="8">The sequence shown here is derived from an EMBL/GenBank/DDBJ whole genome shotgun (WGS) entry which is preliminary data.</text>
</comment>
<evidence type="ECO:0000313" key="9">
    <source>
        <dbReference type="Proteomes" id="UP001187192"/>
    </source>
</evidence>
<accession>A0AA88E3L3</accession>
<evidence type="ECO:0000259" key="7">
    <source>
        <dbReference type="SMART" id="SM00382"/>
    </source>
</evidence>
<name>A0AA88E3L3_FICCA</name>
<keyword evidence="4" id="KW-0611">Plant defense</keyword>
<evidence type="ECO:0000256" key="4">
    <source>
        <dbReference type="ARBA" id="ARBA00022821"/>
    </source>
</evidence>
<evidence type="ECO:0000256" key="6">
    <source>
        <dbReference type="SAM" id="Coils"/>
    </source>
</evidence>
<evidence type="ECO:0000256" key="5">
    <source>
        <dbReference type="ARBA" id="ARBA00022840"/>
    </source>
</evidence>
<dbReference type="SMART" id="SM00382">
    <property type="entry name" value="AAA"/>
    <property type="match status" value="1"/>
</dbReference>
<feature type="coiled-coil region" evidence="6">
    <location>
        <begin position="1"/>
        <end position="50"/>
    </location>
</feature>
<dbReference type="PRINTS" id="PR00364">
    <property type="entry name" value="DISEASERSIST"/>
</dbReference>
<dbReference type="SUPFAM" id="SSF52540">
    <property type="entry name" value="P-loop containing nucleoside triphosphate hydrolases"/>
    <property type="match status" value="1"/>
</dbReference>
<dbReference type="FunFam" id="3.40.50.300:FF:001091">
    <property type="entry name" value="Probable disease resistance protein At1g61300"/>
    <property type="match status" value="1"/>
</dbReference>
<dbReference type="InterPro" id="IPR050905">
    <property type="entry name" value="Plant_NBS-LRR"/>
</dbReference>
<evidence type="ECO:0000256" key="2">
    <source>
        <dbReference type="ARBA" id="ARBA00022737"/>
    </source>
</evidence>
<dbReference type="EMBL" id="BTGU01000398">
    <property type="protein sequence ID" value="GMN67043.1"/>
    <property type="molecule type" value="Genomic_DNA"/>
</dbReference>
<dbReference type="InterPro" id="IPR057135">
    <property type="entry name" value="At4g27190-like_LRR"/>
</dbReference>
<reference evidence="8" key="1">
    <citation type="submission" date="2023-07" db="EMBL/GenBank/DDBJ databases">
        <title>draft genome sequence of fig (Ficus carica).</title>
        <authorList>
            <person name="Takahashi T."/>
            <person name="Nishimura K."/>
        </authorList>
    </citation>
    <scope>NUCLEOTIDE SEQUENCE</scope>
</reference>
<dbReference type="InterPro" id="IPR032675">
    <property type="entry name" value="LRR_dom_sf"/>
</dbReference>
<dbReference type="Gene3D" id="3.80.10.10">
    <property type="entry name" value="Ribonuclease Inhibitor"/>
    <property type="match status" value="2"/>
</dbReference>
<dbReference type="Proteomes" id="UP001187192">
    <property type="component" value="Unassembled WGS sequence"/>
</dbReference>
<comment type="similarity">
    <text evidence="1">Belongs to the disease resistance NB-LRR family.</text>
</comment>
<dbReference type="Pfam" id="PF23559">
    <property type="entry name" value="WHD_DRP"/>
    <property type="match status" value="1"/>
</dbReference>
<dbReference type="AlphaFoldDB" id="A0AA88E3L3"/>
<dbReference type="Gene3D" id="1.10.8.430">
    <property type="entry name" value="Helical domain of apoptotic protease-activating factors"/>
    <property type="match status" value="1"/>
</dbReference>